<dbReference type="Gene3D" id="2.160.10.10">
    <property type="entry name" value="Hexapeptide repeat proteins"/>
    <property type="match status" value="1"/>
</dbReference>
<protein>
    <submittedName>
        <fullName evidence="4">Maltose O-acetyltransferase</fullName>
    </submittedName>
</protein>
<comment type="caution">
    <text evidence="4">The sequence shown here is derived from an EMBL/GenBank/DDBJ whole genome shotgun (WGS) entry which is preliminary data.</text>
</comment>
<accession>A0A4R1HD72</accession>
<name>A0A4R1HD72_9GAMM</name>
<dbReference type="RefSeq" id="WP_132971927.1">
    <property type="nucleotide sequence ID" value="NZ_SMFX01000001.1"/>
</dbReference>
<evidence type="ECO:0000313" key="5">
    <source>
        <dbReference type="Proteomes" id="UP000295707"/>
    </source>
</evidence>
<evidence type="ECO:0000256" key="1">
    <source>
        <dbReference type="ARBA" id="ARBA00022679"/>
    </source>
</evidence>
<dbReference type="Proteomes" id="UP000295707">
    <property type="component" value="Unassembled WGS sequence"/>
</dbReference>
<dbReference type="InterPro" id="IPR018357">
    <property type="entry name" value="Hexapep_transf_CS"/>
</dbReference>
<keyword evidence="2" id="KW-0677">Repeat</keyword>
<dbReference type="AlphaFoldDB" id="A0A4R1HD72"/>
<dbReference type="Pfam" id="PF00132">
    <property type="entry name" value="Hexapep"/>
    <property type="match status" value="1"/>
</dbReference>
<dbReference type="EMBL" id="SMFX01000001">
    <property type="protein sequence ID" value="TCK18100.1"/>
    <property type="molecule type" value="Genomic_DNA"/>
</dbReference>
<dbReference type="InterPro" id="IPR011004">
    <property type="entry name" value="Trimer_LpxA-like_sf"/>
</dbReference>
<evidence type="ECO:0000256" key="2">
    <source>
        <dbReference type="ARBA" id="ARBA00022737"/>
    </source>
</evidence>
<dbReference type="PROSITE" id="PS00101">
    <property type="entry name" value="HEXAPEP_TRANSFERASES"/>
    <property type="match status" value="1"/>
</dbReference>
<keyword evidence="5" id="KW-1185">Reference proteome</keyword>
<dbReference type="Pfam" id="PF14602">
    <property type="entry name" value="Hexapep_2"/>
    <property type="match status" value="1"/>
</dbReference>
<evidence type="ECO:0000313" key="4">
    <source>
        <dbReference type="EMBL" id="TCK18100.1"/>
    </source>
</evidence>
<keyword evidence="1 4" id="KW-0808">Transferase</keyword>
<dbReference type="OrthoDB" id="9815592at2"/>
<sequence>MNNILENSLISLFRLVWRFENISLVRRAFIYLRWIKWGARLGSIGKKSKICPYVVIRAPKNVFIGSGVVIAEFVHVWGGGGVIIGDNVIIASHVAITSQTHDILSNNYRDSAVMSNVTIESNVWIGSGVTVLPGVRIGRNSIVGAGAVVTRDVPENVVVAGIPAKILRKLN</sequence>
<organism evidence="4 5">
    <name type="scientific">Thiogranum longum</name>
    <dbReference type="NCBI Taxonomy" id="1537524"/>
    <lineage>
        <taxon>Bacteria</taxon>
        <taxon>Pseudomonadati</taxon>
        <taxon>Pseudomonadota</taxon>
        <taxon>Gammaproteobacteria</taxon>
        <taxon>Chromatiales</taxon>
        <taxon>Ectothiorhodospiraceae</taxon>
        <taxon>Thiogranum</taxon>
    </lineage>
</organism>
<reference evidence="4 5" key="1">
    <citation type="submission" date="2019-03" db="EMBL/GenBank/DDBJ databases">
        <title>Genomic Encyclopedia of Type Strains, Phase IV (KMG-IV): sequencing the most valuable type-strain genomes for metagenomic binning, comparative biology and taxonomic classification.</title>
        <authorList>
            <person name="Goeker M."/>
        </authorList>
    </citation>
    <scope>NUCLEOTIDE SEQUENCE [LARGE SCALE GENOMIC DNA]</scope>
    <source>
        <strain evidence="4 5">DSM 19610</strain>
    </source>
</reference>
<gene>
    <name evidence="4" type="ORF">DFR30_1359</name>
</gene>
<keyword evidence="3" id="KW-0012">Acyltransferase</keyword>
<dbReference type="InterPro" id="IPR051159">
    <property type="entry name" value="Hexapeptide_acetyltransf"/>
</dbReference>
<evidence type="ECO:0000256" key="3">
    <source>
        <dbReference type="ARBA" id="ARBA00023315"/>
    </source>
</evidence>
<dbReference type="CDD" id="cd04647">
    <property type="entry name" value="LbH_MAT_like"/>
    <property type="match status" value="1"/>
</dbReference>
<proteinExistence type="predicted"/>
<dbReference type="InterPro" id="IPR001451">
    <property type="entry name" value="Hexapep"/>
</dbReference>
<dbReference type="PANTHER" id="PTHR23416">
    <property type="entry name" value="SIALIC ACID SYNTHASE-RELATED"/>
    <property type="match status" value="1"/>
</dbReference>
<dbReference type="GO" id="GO:0016746">
    <property type="term" value="F:acyltransferase activity"/>
    <property type="evidence" value="ECO:0007669"/>
    <property type="project" value="UniProtKB-KW"/>
</dbReference>
<dbReference type="SUPFAM" id="SSF51161">
    <property type="entry name" value="Trimeric LpxA-like enzymes"/>
    <property type="match status" value="1"/>
</dbReference>